<proteinExistence type="predicted"/>
<feature type="compositionally biased region" description="Basic residues" evidence="1">
    <location>
        <begin position="150"/>
        <end position="166"/>
    </location>
</feature>
<feature type="compositionally biased region" description="Basic and acidic residues" evidence="1">
    <location>
        <begin position="167"/>
        <end position="179"/>
    </location>
</feature>
<sequence length="434" mass="49363">MWLLDKAPEPDILGARLPSQEQVFLFFMYQHHVFKKLSLIPCRQRVKKLKAIWGKAKLTTKTDANIRRNVKNLFEEYQALKKDRNRITDGADLQRKIWKGDLEDLFDISSADVLERRDILDEDKSFLISQREDRSSSSMTGVDVAEVAKEKKKKEAAKKLENRKRKQEAETERLLEKVPHPRSGLSSSSTTSSEDEDGDFKAPATKLPRRAPTKAVPKYRANVGLGPRRAVRASGLERLPHDSEGLGPRCQSTCHFAEHCPSFKDQEQGDTCHSTGKGGRPSRILLRWFSTGTANYYRKRLRNGLQRTALPWLRPGRTSRRSWGPPRTRWNGTRSRKDGFPGGRASRCQGADHYSFLRYDGLEQRHARRRLCTPGKSPRSLPALAGMPAPRTGGCPEARLRKVLRPFHWSRDPNLQALPVTLGIPDRGVVPHIE</sequence>
<organism evidence="2 3">
    <name type="scientific">Chionoecetes opilio</name>
    <name type="common">Atlantic snow crab</name>
    <name type="synonym">Cancer opilio</name>
    <dbReference type="NCBI Taxonomy" id="41210"/>
    <lineage>
        <taxon>Eukaryota</taxon>
        <taxon>Metazoa</taxon>
        <taxon>Ecdysozoa</taxon>
        <taxon>Arthropoda</taxon>
        <taxon>Crustacea</taxon>
        <taxon>Multicrustacea</taxon>
        <taxon>Malacostraca</taxon>
        <taxon>Eumalacostraca</taxon>
        <taxon>Eucarida</taxon>
        <taxon>Decapoda</taxon>
        <taxon>Pleocyemata</taxon>
        <taxon>Brachyura</taxon>
        <taxon>Eubrachyura</taxon>
        <taxon>Majoidea</taxon>
        <taxon>Majidae</taxon>
        <taxon>Chionoecetes</taxon>
    </lineage>
</organism>
<name>A0A8J8WBK7_CHIOP</name>
<comment type="caution">
    <text evidence="2">The sequence shown here is derived from an EMBL/GenBank/DDBJ whole genome shotgun (WGS) entry which is preliminary data.</text>
</comment>
<protein>
    <submittedName>
        <fullName evidence="2">Uncharacterized protein</fullName>
    </submittedName>
</protein>
<evidence type="ECO:0000313" key="2">
    <source>
        <dbReference type="EMBL" id="KAG0693192.1"/>
    </source>
</evidence>
<feature type="region of interest" description="Disordered" evidence="1">
    <location>
        <begin position="372"/>
        <end position="393"/>
    </location>
</feature>
<dbReference type="AlphaFoldDB" id="A0A8J8WBK7"/>
<dbReference type="Proteomes" id="UP000770661">
    <property type="component" value="Unassembled WGS sequence"/>
</dbReference>
<evidence type="ECO:0000256" key="1">
    <source>
        <dbReference type="SAM" id="MobiDB-lite"/>
    </source>
</evidence>
<feature type="region of interest" description="Disordered" evidence="1">
    <location>
        <begin position="137"/>
        <end position="213"/>
    </location>
</feature>
<feature type="region of interest" description="Disordered" evidence="1">
    <location>
        <begin position="316"/>
        <end position="346"/>
    </location>
</feature>
<reference evidence="2" key="1">
    <citation type="submission" date="2020-07" db="EMBL/GenBank/DDBJ databases">
        <title>The High-quality genome of the commercially important snow crab, Chionoecetes opilio.</title>
        <authorList>
            <person name="Jeong J.-H."/>
            <person name="Ryu S."/>
        </authorList>
    </citation>
    <scope>NUCLEOTIDE SEQUENCE</scope>
    <source>
        <strain evidence="2">MADBK_172401_WGS</strain>
        <tissue evidence="2">Digestive gland</tissue>
    </source>
</reference>
<keyword evidence="3" id="KW-1185">Reference proteome</keyword>
<dbReference type="EMBL" id="JACEEZ010026361">
    <property type="protein sequence ID" value="KAG0693192.1"/>
    <property type="molecule type" value="Genomic_DNA"/>
</dbReference>
<accession>A0A8J8WBK7</accession>
<evidence type="ECO:0000313" key="3">
    <source>
        <dbReference type="Proteomes" id="UP000770661"/>
    </source>
</evidence>
<gene>
    <name evidence="2" type="ORF">GWK47_027598</name>
</gene>